<evidence type="ECO:0000313" key="19">
    <source>
        <dbReference type="RefSeq" id="XP_030378212.1"/>
    </source>
</evidence>
<protein>
    <recommendedName>
        <fullName evidence="3">Ketimine reductase mu-crystallin</fullName>
        <ecNumber evidence="16">1.5.1.1</ecNumber>
        <ecNumber evidence="2">1.5.1.25</ecNumber>
    </recommendedName>
    <alternativeName>
        <fullName evidence="17">1-piperideine-2-carboxylate/1-pyrroline-2-carboxylate reductase</fullName>
    </alternativeName>
    <alternativeName>
        <fullName evidence="4">NADP-regulated thyroid-hormone-binding protein</fullName>
    </alternativeName>
</protein>
<dbReference type="OrthoDB" id="41492at2759"/>
<evidence type="ECO:0000256" key="2">
    <source>
        <dbReference type="ARBA" id="ARBA00012883"/>
    </source>
</evidence>
<dbReference type="PANTHER" id="PTHR13812:SF19">
    <property type="entry name" value="KETIMINE REDUCTASE MU-CRYSTALLIN"/>
    <property type="match status" value="1"/>
</dbReference>
<dbReference type="GO" id="GO:0050241">
    <property type="term" value="F:pyrroline-2-carboxylate reductase activity"/>
    <property type="evidence" value="ECO:0007669"/>
    <property type="project" value="UniProtKB-EC"/>
</dbReference>
<evidence type="ECO:0000256" key="14">
    <source>
        <dbReference type="ARBA" id="ARBA00093273"/>
    </source>
</evidence>
<dbReference type="InterPro" id="IPR003462">
    <property type="entry name" value="ODC_Mu_crystall"/>
</dbReference>
<evidence type="ECO:0000256" key="9">
    <source>
        <dbReference type="ARBA" id="ARBA00093227"/>
    </source>
</evidence>
<dbReference type="GO" id="GO:0042562">
    <property type="term" value="F:hormone binding"/>
    <property type="evidence" value="ECO:0007669"/>
    <property type="project" value="TreeGrafter"/>
</dbReference>
<comment type="catalytic activity">
    <reaction evidence="11">
        <text>(S)-cystathionine ketimine + NADH + 2 H(+) = (3R,5S)-2,3,5,6,7-pentahydro-1,4-thiazepine-3,5-dicarboxylate + NAD(+)</text>
        <dbReference type="Rhea" id="RHEA:68032"/>
        <dbReference type="ChEBI" id="CHEBI:15378"/>
        <dbReference type="ChEBI" id="CHEBI:57540"/>
        <dbReference type="ChEBI" id="CHEBI:57945"/>
        <dbReference type="ChEBI" id="CHEBI:176808"/>
        <dbReference type="ChEBI" id="CHEBI:176810"/>
    </reaction>
    <physiologicalReaction direction="left-to-right" evidence="11">
        <dbReference type="Rhea" id="RHEA:68033"/>
    </physiologicalReaction>
</comment>
<comment type="subunit">
    <text evidence="15">Homodimer. Binds the thyroid hormone triiodothyronine (T3); T3 binding inhibits enzymatic activity.</text>
</comment>
<dbReference type="Pfam" id="PF02423">
    <property type="entry name" value="OCD_Mu_crystall"/>
    <property type="match status" value="1"/>
</dbReference>
<accession>A0A6J2TTH3</accession>
<proteinExistence type="inferred from homology"/>
<dbReference type="RefSeq" id="XP_030378212.1">
    <property type="nucleotide sequence ID" value="XM_030522352.1"/>
</dbReference>
<comment type="catalytic activity">
    <reaction evidence="6">
        <text>Delta(2)-thiazoline-2-carboxylate + NADPH + 2 H(+) = L-thiazolidine-2-carboxylate + NADP(+)</text>
        <dbReference type="Rhea" id="RHEA:68072"/>
        <dbReference type="ChEBI" id="CHEBI:15378"/>
        <dbReference type="ChEBI" id="CHEBI:57783"/>
        <dbReference type="ChEBI" id="CHEBI:58349"/>
        <dbReference type="ChEBI" id="CHEBI:176895"/>
        <dbReference type="ChEBI" id="CHEBI:176896"/>
    </reaction>
    <physiologicalReaction direction="left-to-right" evidence="6">
        <dbReference type="Rhea" id="RHEA:68073"/>
    </physiologicalReaction>
</comment>
<evidence type="ECO:0000256" key="5">
    <source>
        <dbReference type="ARBA" id="ARBA00093190"/>
    </source>
</evidence>
<evidence type="ECO:0000256" key="12">
    <source>
        <dbReference type="ARBA" id="ARBA00093263"/>
    </source>
</evidence>
<dbReference type="Proteomes" id="UP000504634">
    <property type="component" value="Unplaced"/>
</dbReference>
<comment type="catalytic activity">
    <reaction evidence="9">
        <text>(S)-cystathionine ketimine + NADPH + 2 H(+) = (3R,5S)-2,3,5,6,7-pentahydro-1,4-thiazepine-3,5-dicarboxylate + NADP(+)</text>
        <dbReference type="Rhea" id="RHEA:68036"/>
        <dbReference type="ChEBI" id="CHEBI:15378"/>
        <dbReference type="ChEBI" id="CHEBI:57783"/>
        <dbReference type="ChEBI" id="CHEBI:58349"/>
        <dbReference type="ChEBI" id="CHEBI:176808"/>
        <dbReference type="ChEBI" id="CHEBI:176810"/>
    </reaction>
    <physiologicalReaction direction="left-to-right" evidence="9">
        <dbReference type="Rhea" id="RHEA:68037"/>
    </physiologicalReaction>
</comment>
<organism evidence="18 19">
    <name type="scientific">Drosophila lebanonensis</name>
    <name type="common">Fruit fly</name>
    <name type="synonym">Scaptodrosophila lebanonensis</name>
    <dbReference type="NCBI Taxonomy" id="7225"/>
    <lineage>
        <taxon>Eukaryota</taxon>
        <taxon>Metazoa</taxon>
        <taxon>Ecdysozoa</taxon>
        <taxon>Arthropoda</taxon>
        <taxon>Hexapoda</taxon>
        <taxon>Insecta</taxon>
        <taxon>Pterygota</taxon>
        <taxon>Neoptera</taxon>
        <taxon>Endopterygota</taxon>
        <taxon>Diptera</taxon>
        <taxon>Brachycera</taxon>
        <taxon>Muscomorpha</taxon>
        <taxon>Ephydroidea</taxon>
        <taxon>Drosophilidae</taxon>
        <taxon>Scaptodrosophila</taxon>
    </lineage>
</organism>
<dbReference type="PIRSF" id="PIRSF001439">
    <property type="entry name" value="CryM"/>
    <property type="match status" value="1"/>
</dbReference>
<comment type="catalytic activity">
    <reaction evidence="5">
        <text>L-pipecolate + NAD(+) = Delta(1)-piperideine-2-carboxylate + NADH + H(+)</text>
        <dbReference type="Rhea" id="RHEA:30807"/>
        <dbReference type="ChEBI" id="CHEBI:15378"/>
        <dbReference type="ChEBI" id="CHEBI:57540"/>
        <dbReference type="ChEBI" id="CHEBI:57945"/>
        <dbReference type="ChEBI" id="CHEBI:61185"/>
        <dbReference type="ChEBI" id="CHEBI:77631"/>
        <dbReference type="EC" id="1.5.1.1"/>
    </reaction>
    <physiologicalReaction direction="right-to-left" evidence="5">
        <dbReference type="Rhea" id="RHEA:30809"/>
    </physiologicalReaction>
</comment>
<dbReference type="Gene3D" id="3.40.50.720">
    <property type="entry name" value="NAD(P)-binding Rossmann-like Domain"/>
    <property type="match status" value="1"/>
</dbReference>
<reference evidence="19" key="1">
    <citation type="submission" date="2025-08" db="UniProtKB">
        <authorList>
            <consortium name="RefSeq"/>
        </authorList>
    </citation>
    <scope>IDENTIFICATION</scope>
    <source>
        <strain evidence="19">11010-0011.00</strain>
        <tissue evidence="19">Whole body</tissue>
    </source>
</reference>
<comment type="catalytic activity">
    <reaction evidence="7">
        <text>L-proline + NADP(+) = 1-pyrroline-2-carboxylate + NADPH + H(+)</text>
        <dbReference type="Rhea" id="RHEA:20317"/>
        <dbReference type="ChEBI" id="CHEBI:15378"/>
        <dbReference type="ChEBI" id="CHEBI:39785"/>
        <dbReference type="ChEBI" id="CHEBI:57783"/>
        <dbReference type="ChEBI" id="CHEBI:58349"/>
        <dbReference type="ChEBI" id="CHEBI:60039"/>
        <dbReference type="EC" id="1.5.1.1"/>
    </reaction>
    <physiologicalReaction direction="right-to-left" evidence="7">
        <dbReference type="Rhea" id="RHEA:20319"/>
    </physiologicalReaction>
</comment>
<dbReference type="AlphaFoldDB" id="A0A6J2TTH3"/>
<dbReference type="EC" id="1.5.1.1" evidence="16"/>
<comment type="catalytic activity">
    <reaction evidence="10">
        <text>(R)-lanthionine ketimine + NADPH + 2 H(+) = (3R,5R)-1,4-thiomorpholine-3,5-dicarboxylate + NADP(+)</text>
        <dbReference type="Rhea" id="RHEA:68040"/>
        <dbReference type="ChEBI" id="CHEBI:15378"/>
        <dbReference type="ChEBI" id="CHEBI:57783"/>
        <dbReference type="ChEBI" id="CHEBI:58349"/>
        <dbReference type="ChEBI" id="CHEBI:176891"/>
        <dbReference type="ChEBI" id="CHEBI:176892"/>
    </reaction>
    <physiologicalReaction direction="left-to-right" evidence="10">
        <dbReference type="Rhea" id="RHEA:68041"/>
    </physiologicalReaction>
</comment>
<dbReference type="GeneID" id="115626852"/>
<name>A0A6J2TTH3_DROLE</name>
<evidence type="ECO:0000256" key="16">
    <source>
        <dbReference type="ARBA" id="ARBA00093598"/>
    </source>
</evidence>
<dbReference type="InterPro" id="IPR036291">
    <property type="entry name" value="NAD(P)-bd_dom_sf"/>
</dbReference>
<dbReference type="Gene3D" id="3.30.1780.10">
    <property type="entry name" value="ornithine cyclodeaminase, domain 1"/>
    <property type="match status" value="1"/>
</dbReference>
<evidence type="ECO:0000256" key="6">
    <source>
        <dbReference type="ARBA" id="ARBA00093197"/>
    </source>
</evidence>
<evidence type="ECO:0000256" key="11">
    <source>
        <dbReference type="ARBA" id="ARBA00093250"/>
    </source>
</evidence>
<dbReference type="InterPro" id="IPR023401">
    <property type="entry name" value="ODC_N"/>
</dbReference>
<comment type="similarity">
    <text evidence="1">Belongs to the ornithine cyclodeaminase/mu-crystallin family.</text>
</comment>
<comment type="catalytic activity">
    <reaction evidence="8">
        <text>(3R)-1,4-thiomorpholine-3-carboxylate + NAD(+) = 3,4-dehydrothiomorpholine-3-carboxylate + NADH + 2 H(+)</text>
        <dbReference type="Rhea" id="RHEA:12504"/>
        <dbReference type="ChEBI" id="CHEBI:15378"/>
        <dbReference type="ChEBI" id="CHEBI:57540"/>
        <dbReference type="ChEBI" id="CHEBI:57945"/>
        <dbReference type="ChEBI" id="CHEBI:58517"/>
        <dbReference type="ChEBI" id="CHEBI:176873"/>
        <dbReference type="EC" id="1.5.1.25"/>
    </reaction>
    <physiologicalReaction direction="right-to-left" evidence="8">
        <dbReference type="Rhea" id="RHEA:12506"/>
    </physiologicalReaction>
</comment>
<comment type="catalytic activity">
    <reaction evidence="14">
        <text>L-pipecolate + NADP(+) = Delta(1)-piperideine-2-carboxylate + NADPH + H(+)</text>
        <dbReference type="Rhea" id="RHEA:12524"/>
        <dbReference type="ChEBI" id="CHEBI:15378"/>
        <dbReference type="ChEBI" id="CHEBI:57783"/>
        <dbReference type="ChEBI" id="CHEBI:58349"/>
        <dbReference type="ChEBI" id="CHEBI:61185"/>
        <dbReference type="ChEBI" id="CHEBI:77631"/>
        <dbReference type="EC" id="1.5.1.1"/>
    </reaction>
    <physiologicalReaction direction="right-to-left" evidence="14">
        <dbReference type="Rhea" id="RHEA:12526"/>
    </physiologicalReaction>
</comment>
<evidence type="ECO:0000256" key="8">
    <source>
        <dbReference type="ARBA" id="ARBA00093226"/>
    </source>
</evidence>
<evidence type="ECO:0000256" key="3">
    <source>
        <dbReference type="ARBA" id="ARBA00015173"/>
    </source>
</evidence>
<dbReference type="EC" id="1.5.1.25" evidence="2"/>
<evidence type="ECO:0000256" key="15">
    <source>
        <dbReference type="ARBA" id="ARBA00093567"/>
    </source>
</evidence>
<comment type="catalytic activity">
    <reaction evidence="13">
        <text>L-proline + NAD(+) = 1-pyrroline-2-carboxylate + NADH + H(+)</text>
        <dbReference type="Rhea" id="RHEA:20321"/>
        <dbReference type="ChEBI" id="CHEBI:15378"/>
        <dbReference type="ChEBI" id="CHEBI:39785"/>
        <dbReference type="ChEBI" id="CHEBI:57540"/>
        <dbReference type="ChEBI" id="CHEBI:57945"/>
        <dbReference type="ChEBI" id="CHEBI:60039"/>
        <dbReference type="EC" id="1.5.1.1"/>
    </reaction>
    <physiologicalReaction direction="right-to-left" evidence="13">
        <dbReference type="Rhea" id="RHEA:20323"/>
    </physiologicalReaction>
</comment>
<evidence type="ECO:0000256" key="7">
    <source>
        <dbReference type="ARBA" id="ARBA00093203"/>
    </source>
</evidence>
<evidence type="ECO:0000256" key="17">
    <source>
        <dbReference type="ARBA" id="ARBA00093650"/>
    </source>
</evidence>
<sequence>MENNTPVFYNAETVRRVLNWPLVNEAVEMALKAGAALAPPPAGGPYVNQPQRSFTVVGNEPHNLLLTMPAFVGDYALTLDGSAGDAMNVRRQTLACKLVTSFRSNEQRRPPLPAVMANILLFNSSTGQLECIMDGTDITNWRTAAASLVATKYLYFRRFGAHSEQSREITVSIVGCGAQGRFHATAMCANFRVKQLNLWNRTEAKAVQLAEQLRFQFGDRIPISVCSSTRVACQNADVICIATYSREPLICIDDLSKERSIHINAVGAGEVHFGELANDIYAEAEVYVDSRASAAIELRDLPASIVAEVGEVILDGNYPDERALSVFQSLGMASEDTCVAQAVHEALMSGIK</sequence>
<evidence type="ECO:0000256" key="4">
    <source>
        <dbReference type="ARBA" id="ARBA00033420"/>
    </source>
</evidence>
<gene>
    <name evidence="19" type="primary">LOC115626852</name>
</gene>
<evidence type="ECO:0000313" key="18">
    <source>
        <dbReference type="Proteomes" id="UP000504634"/>
    </source>
</evidence>
<dbReference type="PANTHER" id="PTHR13812">
    <property type="entry name" value="KETIMINE REDUCTASE MU-CRYSTALLIN"/>
    <property type="match status" value="1"/>
</dbReference>
<evidence type="ECO:0000256" key="13">
    <source>
        <dbReference type="ARBA" id="ARBA00093264"/>
    </source>
</evidence>
<dbReference type="GO" id="GO:0047127">
    <property type="term" value="F:thiomorpholine-carboxylate dehydrogenase activity"/>
    <property type="evidence" value="ECO:0007669"/>
    <property type="project" value="UniProtKB-EC"/>
</dbReference>
<evidence type="ECO:0000256" key="10">
    <source>
        <dbReference type="ARBA" id="ARBA00093248"/>
    </source>
</evidence>
<comment type="catalytic activity">
    <reaction evidence="12">
        <text>(3R)-1,4-thiomorpholine-3-carboxylate + NADP(+) = 3,4-dehydrothiomorpholine-3-carboxylate + NADPH + 2 H(+)</text>
        <dbReference type="Rhea" id="RHEA:12500"/>
        <dbReference type="ChEBI" id="CHEBI:15378"/>
        <dbReference type="ChEBI" id="CHEBI:57783"/>
        <dbReference type="ChEBI" id="CHEBI:58349"/>
        <dbReference type="ChEBI" id="CHEBI:58517"/>
        <dbReference type="ChEBI" id="CHEBI:176873"/>
        <dbReference type="EC" id="1.5.1.25"/>
    </reaction>
    <physiologicalReaction direction="right-to-left" evidence="12">
        <dbReference type="Rhea" id="RHEA:12502"/>
    </physiologicalReaction>
</comment>
<evidence type="ECO:0000256" key="1">
    <source>
        <dbReference type="ARBA" id="ARBA00008903"/>
    </source>
</evidence>
<dbReference type="SUPFAM" id="SSF51735">
    <property type="entry name" value="NAD(P)-binding Rossmann-fold domains"/>
    <property type="match status" value="1"/>
</dbReference>
<dbReference type="GO" id="GO:0005737">
    <property type="term" value="C:cytoplasm"/>
    <property type="evidence" value="ECO:0007669"/>
    <property type="project" value="TreeGrafter"/>
</dbReference>
<keyword evidence="18" id="KW-1185">Reference proteome</keyword>